<feature type="signal peptide" evidence="1">
    <location>
        <begin position="1"/>
        <end position="15"/>
    </location>
</feature>
<feature type="chain" id="PRO_5012813698" evidence="1">
    <location>
        <begin position="16"/>
        <end position="134"/>
    </location>
</feature>
<dbReference type="EMBL" id="HG937694">
    <property type="protein sequence ID" value="CDP38798.1"/>
    <property type="molecule type" value="Genomic_DNA"/>
</dbReference>
<sequence length="134" mass="14365">MLLFTFAPLIALASAAPMDLDDILSECSIVKFINGTAGLVDLGGSVLYWAKPEYVDHLAPFKSYTDEEFIQLNLRRQELANNPPSLEARAATCAPCSGSSSCGNPINGCLACVGGECAVAKRATKRDLCEHFYC</sequence>
<reference evidence="2" key="1">
    <citation type="submission" date="2014-02" db="EMBL/GenBank/DDBJ databases">
        <authorList>
            <person name="Genoscope - CEA"/>
        </authorList>
    </citation>
    <scope>NUCLEOTIDE SEQUENCE</scope>
    <source>
        <strain evidence="2">LS3</strain>
    </source>
</reference>
<evidence type="ECO:0000256" key="1">
    <source>
        <dbReference type="SAM" id="SignalP"/>
    </source>
</evidence>
<name>A0A060TCX0_BLAAD</name>
<evidence type="ECO:0000313" key="2">
    <source>
        <dbReference type="EMBL" id="CDP38798.1"/>
    </source>
</evidence>
<keyword evidence="1" id="KW-0732">Signal</keyword>
<reference evidence="2" key="2">
    <citation type="submission" date="2014-06" db="EMBL/GenBank/DDBJ databases">
        <title>The complete genome of Blastobotrys (Arxula) adeninivorans LS3 - a yeast of biotechnological interest.</title>
        <authorList>
            <person name="Kunze G."/>
            <person name="Gaillardin C."/>
            <person name="Czernicka M."/>
            <person name="Durrens P."/>
            <person name="Martin T."/>
            <person name="Boer E."/>
            <person name="Gabaldon T."/>
            <person name="Cruz J."/>
            <person name="Talla E."/>
            <person name="Marck C."/>
            <person name="Goffeau A."/>
            <person name="Barbe V."/>
            <person name="Baret P."/>
            <person name="Baronian K."/>
            <person name="Beier S."/>
            <person name="Bleykasten C."/>
            <person name="Bode R."/>
            <person name="Casaregola S."/>
            <person name="Despons L."/>
            <person name="Fairhead C."/>
            <person name="Giersberg M."/>
            <person name="Gierski P."/>
            <person name="Hahnel U."/>
            <person name="Hartmann A."/>
            <person name="Jankowska D."/>
            <person name="Jubin C."/>
            <person name="Jung P."/>
            <person name="Lafontaine I."/>
            <person name="Leh-Louis V."/>
            <person name="Lemaire M."/>
            <person name="Marcet-Houben M."/>
            <person name="Mascher M."/>
            <person name="Morel G."/>
            <person name="Richard G.-F."/>
            <person name="Riechen J."/>
            <person name="Sacerdot C."/>
            <person name="Sarkar A."/>
            <person name="Savel G."/>
            <person name="Schacherer J."/>
            <person name="Sherman D."/>
            <person name="Straub M.-L."/>
            <person name="Stein N."/>
            <person name="Thierry A."/>
            <person name="Trautwein-Schult A."/>
            <person name="Westhof E."/>
            <person name="Worch S."/>
            <person name="Dujon B."/>
            <person name="Souciet J.-L."/>
            <person name="Wincker P."/>
            <person name="Scholz U."/>
            <person name="Neuveglise N."/>
        </authorList>
    </citation>
    <scope>NUCLEOTIDE SEQUENCE</scope>
    <source>
        <strain evidence="2">LS3</strain>
    </source>
</reference>
<protein>
    <submittedName>
        <fullName evidence="2">ARAD1D42878p</fullName>
    </submittedName>
</protein>
<dbReference type="AlphaFoldDB" id="A0A060TCX0"/>
<proteinExistence type="predicted"/>
<gene>
    <name evidence="2" type="ORF">GNLVRS02_ARAD1D42878g</name>
</gene>
<organism evidence="2">
    <name type="scientific">Blastobotrys adeninivorans</name>
    <name type="common">Yeast</name>
    <name type="synonym">Arxula adeninivorans</name>
    <dbReference type="NCBI Taxonomy" id="409370"/>
    <lineage>
        <taxon>Eukaryota</taxon>
        <taxon>Fungi</taxon>
        <taxon>Dikarya</taxon>
        <taxon>Ascomycota</taxon>
        <taxon>Saccharomycotina</taxon>
        <taxon>Dipodascomycetes</taxon>
        <taxon>Dipodascales</taxon>
        <taxon>Trichomonascaceae</taxon>
        <taxon>Blastobotrys</taxon>
    </lineage>
</organism>
<accession>A0A060TCX0</accession>